<evidence type="ECO:0000256" key="7">
    <source>
        <dbReference type="ARBA" id="ARBA00022853"/>
    </source>
</evidence>
<evidence type="ECO:0000256" key="9">
    <source>
        <dbReference type="ARBA" id="ARBA00029821"/>
    </source>
</evidence>
<dbReference type="InterPro" id="IPR029063">
    <property type="entry name" value="SAM-dependent_MTases_sf"/>
</dbReference>
<dbReference type="InterPro" id="IPR030445">
    <property type="entry name" value="H3-K79_meTrfase"/>
</dbReference>
<keyword evidence="15" id="KW-1185">Reference proteome</keyword>
<comment type="function">
    <text evidence="11">Histone methyltransferase that specifically trimethylates histone H3 to form H3K79me3. This methylation is required for telomere silencing and for the pachytene checkpoint during the meiotic cell cycle by allowing the recruitment of RAD9 to double strand breaks. Nucleosomes are preferred as substrate compared to free histone.</text>
</comment>
<evidence type="ECO:0000256" key="1">
    <source>
        <dbReference type="ARBA" id="ARBA00004123"/>
    </source>
</evidence>
<dbReference type="PANTHER" id="PTHR21451">
    <property type="entry name" value="HISTONE H3 METHYLTRANSFERASE"/>
    <property type="match status" value="1"/>
</dbReference>
<dbReference type="Gene3D" id="3.40.50.150">
    <property type="entry name" value="Vaccinia Virus protein VP39"/>
    <property type="match status" value="1"/>
</dbReference>
<keyword evidence="8 11" id="KW-0539">Nucleus</keyword>
<feature type="region of interest" description="Disordered" evidence="12">
    <location>
        <begin position="436"/>
        <end position="578"/>
    </location>
</feature>
<dbReference type="GO" id="GO:0140956">
    <property type="term" value="F:histone H3K79 trimethyltransferase activity"/>
    <property type="evidence" value="ECO:0007669"/>
    <property type="project" value="UniProtKB-EC"/>
</dbReference>
<gene>
    <name evidence="14" type="ORF">FH972_026190</name>
</gene>
<protein>
    <recommendedName>
        <fullName evidence="3 11">Histone-lysine N-methyltransferase, H3 lysine-79 specific</fullName>
        <ecNumber evidence="2 11">2.1.1.360</ecNumber>
    </recommendedName>
    <alternativeName>
        <fullName evidence="9 11">Histone H3-K79 methyltransferase</fullName>
    </alternativeName>
</protein>
<evidence type="ECO:0000313" key="14">
    <source>
        <dbReference type="EMBL" id="KAB8659301.1"/>
    </source>
</evidence>
<evidence type="ECO:0000256" key="12">
    <source>
        <dbReference type="SAM" id="MobiDB-lite"/>
    </source>
</evidence>
<evidence type="ECO:0000256" key="10">
    <source>
        <dbReference type="ARBA" id="ARBA00047770"/>
    </source>
</evidence>
<dbReference type="PROSITE" id="PS51569">
    <property type="entry name" value="DOT1"/>
    <property type="match status" value="1"/>
</dbReference>
<organism evidence="14 15">
    <name type="scientific">Carpinus fangiana</name>
    <dbReference type="NCBI Taxonomy" id="176857"/>
    <lineage>
        <taxon>Eukaryota</taxon>
        <taxon>Viridiplantae</taxon>
        <taxon>Streptophyta</taxon>
        <taxon>Embryophyta</taxon>
        <taxon>Tracheophyta</taxon>
        <taxon>Spermatophyta</taxon>
        <taxon>Magnoliopsida</taxon>
        <taxon>eudicotyledons</taxon>
        <taxon>Gunneridae</taxon>
        <taxon>Pentapetalae</taxon>
        <taxon>rosids</taxon>
        <taxon>fabids</taxon>
        <taxon>Fagales</taxon>
        <taxon>Betulaceae</taxon>
        <taxon>Carpinus</taxon>
    </lineage>
</organism>
<evidence type="ECO:0000259" key="13">
    <source>
        <dbReference type="PROSITE" id="PS51569"/>
    </source>
</evidence>
<reference evidence="14 15" key="1">
    <citation type="submission" date="2019-06" db="EMBL/GenBank/DDBJ databases">
        <title>A chromosomal-level reference genome of Carpinus fangiana (Coryloideae, Betulaceae).</title>
        <authorList>
            <person name="Yang X."/>
            <person name="Wang Z."/>
            <person name="Zhang L."/>
            <person name="Hao G."/>
            <person name="Liu J."/>
            <person name="Yang Y."/>
        </authorList>
    </citation>
    <scope>NUCLEOTIDE SEQUENCE [LARGE SCALE GENOMIC DNA]</scope>
    <source>
        <strain evidence="14">Cfa_2016G</strain>
        <tissue evidence="14">Leaf</tissue>
    </source>
</reference>
<dbReference type="PANTHER" id="PTHR21451:SF0">
    <property type="entry name" value="HISTONE-LYSINE N-METHYLTRANSFERASE, H3 LYSINE-79 SPECIFIC"/>
    <property type="match status" value="1"/>
</dbReference>
<comment type="catalytic activity">
    <reaction evidence="10 11">
        <text>L-lysyl(79)-[histone H3] + 3 S-adenosyl-L-methionine = N(6),N(6),N(6)-trimethyl-L-lysyl(79)-[histone H3] + 3 S-adenosyl-L-homocysteine + 3 H(+)</text>
        <dbReference type="Rhea" id="RHEA:60328"/>
        <dbReference type="Rhea" id="RHEA-COMP:15549"/>
        <dbReference type="Rhea" id="RHEA-COMP:15552"/>
        <dbReference type="ChEBI" id="CHEBI:15378"/>
        <dbReference type="ChEBI" id="CHEBI:29969"/>
        <dbReference type="ChEBI" id="CHEBI:57856"/>
        <dbReference type="ChEBI" id="CHEBI:59789"/>
        <dbReference type="ChEBI" id="CHEBI:61961"/>
        <dbReference type="EC" id="2.1.1.360"/>
    </reaction>
</comment>
<comment type="subcellular location">
    <subcellularLocation>
        <location evidence="1 11">Nucleus</location>
    </subcellularLocation>
</comment>
<dbReference type="EMBL" id="VIBQ01000082">
    <property type="protein sequence ID" value="KAB8659301.1"/>
    <property type="molecule type" value="Genomic_DNA"/>
</dbReference>
<dbReference type="Proteomes" id="UP000327013">
    <property type="component" value="Unassembled WGS sequence"/>
</dbReference>
<evidence type="ECO:0000256" key="5">
    <source>
        <dbReference type="ARBA" id="ARBA00022679"/>
    </source>
</evidence>
<feature type="compositionally biased region" description="Pro residues" evidence="12">
    <location>
        <begin position="467"/>
        <end position="477"/>
    </location>
</feature>
<evidence type="ECO:0000256" key="4">
    <source>
        <dbReference type="ARBA" id="ARBA00022603"/>
    </source>
</evidence>
<dbReference type="FunFam" id="3.40.50.150:FF:000033">
    <property type="entry name" value="Histone-lysine N-methyltransferase, H3 lysine-79 specific"/>
    <property type="match status" value="1"/>
</dbReference>
<dbReference type="OrthoDB" id="443402at2759"/>
<evidence type="ECO:0000256" key="3">
    <source>
        <dbReference type="ARBA" id="ARBA00020987"/>
    </source>
</evidence>
<dbReference type="GO" id="GO:0000077">
    <property type="term" value="P:DNA damage checkpoint signaling"/>
    <property type="evidence" value="ECO:0007669"/>
    <property type="project" value="TreeGrafter"/>
</dbReference>
<dbReference type="GO" id="GO:0005634">
    <property type="term" value="C:nucleus"/>
    <property type="evidence" value="ECO:0007669"/>
    <property type="project" value="UniProtKB-SubCell"/>
</dbReference>
<comment type="similarity">
    <text evidence="11">Belongs to the class I-like SAM-binding methyltransferase superfamily. DOT1 family.</text>
</comment>
<keyword evidence="7 11" id="KW-0156">Chromatin regulator</keyword>
<dbReference type="AlphaFoldDB" id="A0A5N6L3L3"/>
<dbReference type="Gene3D" id="1.10.260.170">
    <property type="match status" value="1"/>
</dbReference>
<dbReference type="GO" id="GO:0032259">
    <property type="term" value="P:methylation"/>
    <property type="evidence" value="ECO:0007669"/>
    <property type="project" value="UniProtKB-KW"/>
</dbReference>
<dbReference type="InterPro" id="IPR025789">
    <property type="entry name" value="DOT1_dom"/>
</dbReference>
<keyword evidence="5 11" id="KW-0808">Transferase</keyword>
<evidence type="ECO:0000313" key="15">
    <source>
        <dbReference type="Proteomes" id="UP000327013"/>
    </source>
</evidence>
<comment type="miscellaneous">
    <text evidence="11">In contrast to other lysine histone methyltransferases, it does not contain a SET domain, suggesting the existence of another mechanism for methylation of lysine residues of histones.</text>
</comment>
<comment type="caution">
    <text evidence="14">The sequence shown here is derived from an EMBL/GenBank/DDBJ whole genome shotgun (WGS) entry which is preliminary data.</text>
</comment>
<keyword evidence="6 11" id="KW-0949">S-adenosyl-L-methionine</keyword>
<evidence type="ECO:0000256" key="6">
    <source>
        <dbReference type="ARBA" id="ARBA00022691"/>
    </source>
</evidence>
<proteinExistence type="inferred from homology"/>
<evidence type="ECO:0000256" key="2">
    <source>
        <dbReference type="ARBA" id="ARBA00012190"/>
    </source>
</evidence>
<dbReference type="Pfam" id="PF08123">
    <property type="entry name" value="DOT1"/>
    <property type="match status" value="1"/>
</dbReference>
<dbReference type="SUPFAM" id="SSF53335">
    <property type="entry name" value="S-adenosyl-L-methionine-dependent methyltransferases"/>
    <property type="match status" value="1"/>
</dbReference>
<evidence type="ECO:0000256" key="11">
    <source>
        <dbReference type="RuleBase" id="RU271113"/>
    </source>
</evidence>
<dbReference type="EC" id="2.1.1.360" evidence="2 11"/>
<sequence length="974" mass="104322">MGGREGILLVKSVGLVVASLGGHASKVLLGDFAALLPFAHILATQVVVSAVLARRQAITFCPELVALVAGFADAATDRGGGRLAGVVGGVRVGRVPVVGCVLGLVVLGLVSLKVRRCGNGGQGAHLGHCGGEMESQVLRAGMEGVGETGEVWGTTGVASSARAVDTGRPWIGTGGRWTRARNKTSRTRPLVGRCGRWLACGGVAWCGSLRGLCATGDAAGKRTQRARRATSGGGFFLPAWPGGSTWRRTLLDALQSGRSPDQCLDMMHQLGDAGRLQCCDSCRSETLSLRSRLPCRAVPPSSACPPPASKRYAARLTLASTFGGPVVRSPAATWRGLATPAAAHIPGLLVDALRLPATKSSAPLVEATAGRGRADARLEHWATALPRFGSEPSPSVRHFSALSSARAAAQAATRDVGQKREHASIVMSSFFGKKKTAGAPVIRREVRRVPVADSTARNQASSTTPSARPPRSGPPPGRYTLTPNARSTPRPSPASKAAPALKTRATEIRTGQKRKSASPKPNVLKPDFGSSSDNDDSDDNTLPSNKKQKITPALIDNTRRVRDVDSWPSPGAWSDALTSSEDDAGLIHGRDLCTGEFAKDFVPAFTASSSDPIASVLLQYPSGRPAESFLLVNPKKEIDYHPVEDIVNSMVETLKHYLPATISDPLLNPSDSGINTTIAFRMRRAYRHKSLADFEVTIKDYNEILKTHLRDGQIAAHLDNRDLFQTPLKFDLVERILSQVYVRTVSPRVEILSKYANKENTYGELREKFASQIFKDTELKSTHIFLDLGSGVGNVVLQAALEVGCESYGIEMMDAPCQLADAQAAEFPRRAKLWGLNPGSIKLWKGDFLEDALVSQLLPKADVVLVNNEVFGPDLNNALKDRLLDLKEGAQLVSLQSFVPDGWRLSQTTRNDPVAGLEVTQKRFSENWVSWKWEGGKYFLAKKDSARIERLLDSGSARSVVAGGGRARARARAA</sequence>
<evidence type="ECO:0000256" key="8">
    <source>
        <dbReference type="ARBA" id="ARBA00023242"/>
    </source>
</evidence>
<feature type="compositionally biased region" description="Low complexity" evidence="12">
    <location>
        <begin position="482"/>
        <end position="500"/>
    </location>
</feature>
<dbReference type="CDD" id="cd02440">
    <property type="entry name" value="AdoMet_MTases"/>
    <property type="match status" value="1"/>
</dbReference>
<name>A0A5N6L3L3_9ROSI</name>
<dbReference type="GO" id="GO:0006281">
    <property type="term" value="P:DNA repair"/>
    <property type="evidence" value="ECO:0007669"/>
    <property type="project" value="TreeGrafter"/>
</dbReference>
<keyword evidence="4 11" id="KW-0489">Methyltransferase</keyword>
<accession>A0A5N6L3L3</accession>
<feature type="domain" description="DOT1" evidence="13">
    <location>
        <begin position="634"/>
        <end position="956"/>
    </location>
</feature>